<evidence type="ECO:0000256" key="2">
    <source>
        <dbReference type="SAM" id="Phobius"/>
    </source>
</evidence>
<comment type="caution">
    <text evidence="3">The sequence shown here is derived from an EMBL/GenBank/DDBJ whole genome shotgun (WGS) entry which is preliminary data.</text>
</comment>
<feature type="transmembrane region" description="Helical" evidence="2">
    <location>
        <begin position="87"/>
        <end position="110"/>
    </location>
</feature>
<evidence type="ECO:0000256" key="1">
    <source>
        <dbReference type="SAM" id="MobiDB-lite"/>
    </source>
</evidence>
<keyword evidence="2" id="KW-0812">Transmembrane</keyword>
<feature type="region of interest" description="Disordered" evidence="1">
    <location>
        <begin position="1"/>
        <end position="28"/>
    </location>
</feature>
<sequence length="129" mass="14794">MNTEEEDPLNGDVNEDKEDPEKGGAQRDDEKLKDGCFVISARMCAIYALAAIFCWSRHHFNIQYFLKNYHWFDPKVPAEDQEFKAHIILVVYAVSLIPYIIAAAVACSVAEQCRKYVHELNKPSEEVNE</sequence>
<evidence type="ECO:0000313" key="3">
    <source>
        <dbReference type="EMBL" id="KAK0401070.1"/>
    </source>
</evidence>
<evidence type="ECO:0000313" key="4">
    <source>
        <dbReference type="Proteomes" id="UP001175271"/>
    </source>
</evidence>
<reference evidence="3" key="1">
    <citation type="submission" date="2023-06" db="EMBL/GenBank/DDBJ databases">
        <title>Genomic analysis of the entomopathogenic nematode Steinernema hermaphroditum.</title>
        <authorList>
            <person name="Schwarz E.M."/>
            <person name="Heppert J.K."/>
            <person name="Baniya A."/>
            <person name="Schwartz H.T."/>
            <person name="Tan C.-H."/>
            <person name="Antoshechkin I."/>
            <person name="Sternberg P.W."/>
            <person name="Goodrich-Blair H."/>
            <person name="Dillman A.R."/>
        </authorList>
    </citation>
    <scope>NUCLEOTIDE SEQUENCE</scope>
    <source>
        <strain evidence="3">PS9179</strain>
        <tissue evidence="3">Whole animal</tissue>
    </source>
</reference>
<feature type="compositionally biased region" description="Basic and acidic residues" evidence="1">
    <location>
        <begin position="19"/>
        <end position="28"/>
    </location>
</feature>
<accession>A0AA39H8J9</accession>
<dbReference type="Proteomes" id="UP001175271">
    <property type="component" value="Unassembled WGS sequence"/>
</dbReference>
<keyword evidence="2" id="KW-1133">Transmembrane helix</keyword>
<dbReference type="EMBL" id="JAUCMV010000004">
    <property type="protein sequence ID" value="KAK0401070.1"/>
    <property type="molecule type" value="Genomic_DNA"/>
</dbReference>
<keyword evidence="4" id="KW-1185">Reference proteome</keyword>
<name>A0AA39H8J9_9BILA</name>
<proteinExistence type="predicted"/>
<gene>
    <name evidence="3" type="ORF">QR680_015578</name>
</gene>
<dbReference type="AlphaFoldDB" id="A0AA39H8J9"/>
<protein>
    <submittedName>
        <fullName evidence="3">Uncharacterized protein</fullName>
    </submittedName>
</protein>
<feature type="transmembrane region" description="Helical" evidence="2">
    <location>
        <begin position="36"/>
        <end position="58"/>
    </location>
</feature>
<feature type="compositionally biased region" description="Acidic residues" evidence="1">
    <location>
        <begin position="1"/>
        <end position="18"/>
    </location>
</feature>
<keyword evidence="2" id="KW-0472">Membrane</keyword>
<organism evidence="3 4">
    <name type="scientific">Steinernema hermaphroditum</name>
    <dbReference type="NCBI Taxonomy" id="289476"/>
    <lineage>
        <taxon>Eukaryota</taxon>
        <taxon>Metazoa</taxon>
        <taxon>Ecdysozoa</taxon>
        <taxon>Nematoda</taxon>
        <taxon>Chromadorea</taxon>
        <taxon>Rhabditida</taxon>
        <taxon>Tylenchina</taxon>
        <taxon>Panagrolaimomorpha</taxon>
        <taxon>Strongyloidoidea</taxon>
        <taxon>Steinernematidae</taxon>
        <taxon>Steinernema</taxon>
    </lineage>
</organism>